<dbReference type="InterPro" id="IPR016181">
    <property type="entry name" value="Acyl_CoA_acyltransferase"/>
</dbReference>
<dbReference type="EC" id="2.3.1.-" evidence="2"/>
<keyword evidence="2" id="KW-0012">Acyltransferase</keyword>
<dbReference type="EMBL" id="SJPV01000003">
    <property type="protein sequence ID" value="TWU39487.1"/>
    <property type="molecule type" value="Genomic_DNA"/>
</dbReference>
<dbReference type="InterPro" id="IPR052564">
    <property type="entry name" value="N-acetyltrans/Recomb-assoc"/>
</dbReference>
<name>A0A5C6DUA3_9BACT</name>
<dbReference type="PROSITE" id="PS51186">
    <property type="entry name" value="GNAT"/>
    <property type="match status" value="1"/>
</dbReference>
<reference evidence="2 3" key="1">
    <citation type="submission" date="2019-02" db="EMBL/GenBank/DDBJ databases">
        <title>Deep-cultivation of Planctomycetes and their phenomic and genomic characterization uncovers novel biology.</title>
        <authorList>
            <person name="Wiegand S."/>
            <person name="Jogler M."/>
            <person name="Boedeker C."/>
            <person name="Pinto D."/>
            <person name="Vollmers J."/>
            <person name="Rivas-Marin E."/>
            <person name="Kohn T."/>
            <person name="Peeters S.H."/>
            <person name="Heuer A."/>
            <person name="Rast P."/>
            <person name="Oberbeckmann S."/>
            <person name="Bunk B."/>
            <person name="Jeske O."/>
            <person name="Meyerdierks A."/>
            <person name="Storesund J.E."/>
            <person name="Kallscheuer N."/>
            <person name="Luecker S."/>
            <person name="Lage O.M."/>
            <person name="Pohl T."/>
            <person name="Merkel B.J."/>
            <person name="Hornburger P."/>
            <person name="Mueller R.-W."/>
            <person name="Bruemmer F."/>
            <person name="Labrenz M."/>
            <person name="Spormann A.M."/>
            <person name="Op Den Camp H."/>
            <person name="Overmann J."/>
            <person name="Amann R."/>
            <person name="Jetten M.S.M."/>
            <person name="Mascher T."/>
            <person name="Medema M.H."/>
            <person name="Devos D.P."/>
            <person name="Kaster A.-K."/>
            <person name="Ovreas L."/>
            <person name="Rohde M."/>
            <person name="Galperin M.Y."/>
            <person name="Jogler C."/>
        </authorList>
    </citation>
    <scope>NUCLEOTIDE SEQUENCE [LARGE SCALE GENOMIC DNA]</scope>
    <source>
        <strain evidence="2 3">Poly41</strain>
    </source>
</reference>
<dbReference type="CDD" id="cd04301">
    <property type="entry name" value="NAT_SF"/>
    <property type="match status" value="1"/>
</dbReference>
<dbReference type="InterPro" id="IPR000182">
    <property type="entry name" value="GNAT_dom"/>
</dbReference>
<dbReference type="AlphaFoldDB" id="A0A5C6DUA3"/>
<protein>
    <submittedName>
        <fullName evidence="2">Putative N-acetyltransferase YafP</fullName>
        <ecNumber evidence="2">2.3.1.-</ecNumber>
    </submittedName>
</protein>
<comment type="caution">
    <text evidence="2">The sequence shown here is derived from an EMBL/GenBank/DDBJ whole genome shotgun (WGS) entry which is preliminary data.</text>
</comment>
<evidence type="ECO:0000313" key="3">
    <source>
        <dbReference type="Proteomes" id="UP000319143"/>
    </source>
</evidence>
<accession>A0A5C6DUA3</accession>
<evidence type="ECO:0000259" key="1">
    <source>
        <dbReference type="PROSITE" id="PS51186"/>
    </source>
</evidence>
<dbReference type="PANTHER" id="PTHR43451">
    <property type="entry name" value="ACETYLTRANSFERASE (GNAT) FAMILY PROTEIN"/>
    <property type="match status" value="1"/>
</dbReference>
<feature type="domain" description="N-acetyltransferase" evidence="1">
    <location>
        <begin position="5"/>
        <end position="158"/>
    </location>
</feature>
<evidence type="ECO:0000313" key="2">
    <source>
        <dbReference type="EMBL" id="TWU39487.1"/>
    </source>
</evidence>
<organism evidence="2 3">
    <name type="scientific">Novipirellula artificiosorum</name>
    <dbReference type="NCBI Taxonomy" id="2528016"/>
    <lineage>
        <taxon>Bacteria</taxon>
        <taxon>Pseudomonadati</taxon>
        <taxon>Planctomycetota</taxon>
        <taxon>Planctomycetia</taxon>
        <taxon>Pirellulales</taxon>
        <taxon>Pirellulaceae</taxon>
        <taxon>Novipirellula</taxon>
    </lineage>
</organism>
<gene>
    <name evidence="2" type="primary">yafP</name>
    <name evidence="2" type="ORF">Poly41_23110</name>
</gene>
<proteinExistence type="predicted"/>
<dbReference type="Pfam" id="PF13673">
    <property type="entry name" value="Acetyltransf_10"/>
    <property type="match status" value="1"/>
</dbReference>
<keyword evidence="2" id="KW-0808">Transferase</keyword>
<dbReference type="Gene3D" id="3.40.630.30">
    <property type="match status" value="1"/>
</dbReference>
<sequence length="161" mass="18364">MNPAFQLREFVLADGDSCRQLFCDTVRRVNCRDYSPMQIEAWAGAELDPEPWIRRFDDNCAYVIEHNRAIVGFADMTPDGYLDRLFVSADHERQGIATILMNAIELAAKTNGLPRIHTQASITAKPFFLARGFVVVNEQTIECRGVRMNNYVLTKDFTKQT</sequence>
<keyword evidence="3" id="KW-1185">Reference proteome</keyword>
<dbReference type="OrthoDB" id="424368at2"/>
<dbReference type="Proteomes" id="UP000319143">
    <property type="component" value="Unassembled WGS sequence"/>
</dbReference>
<dbReference type="RefSeq" id="WP_146526234.1">
    <property type="nucleotide sequence ID" value="NZ_SJPV01000003.1"/>
</dbReference>
<dbReference type="PANTHER" id="PTHR43451:SF1">
    <property type="entry name" value="ACETYLTRANSFERASE"/>
    <property type="match status" value="1"/>
</dbReference>
<dbReference type="SUPFAM" id="SSF55729">
    <property type="entry name" value="Acyl-CoA N-acyltransferases (Nat)"/>
    <property type="match status" value="1"/>
</dbReference>
<dbReference type="GO" id="GO:0016747">
    <property type="term" value="F:acyltransferase activity, transferring groups other than amino-acyl groups"/>
    <property type="evidence" value="ECO:0007669"/>
    <property type="project" value="InterPro"/>
</dbReference>